<evidence type="ECO:0000256" key="1">
    <source>
        <dbReference type="ARBA" id="ARBA00004123"/>
    </source>
</evidence>
<comment type="similarity">
    <text evidence="6">Belongs to the AP2/ERF transcription factor family. ERF subfamily.</text>
</comment>
<comment type="subcellular location">
    <subcellularLocation>
        <location evidence="1">Nucleus</location>
    </subcellularLocation>
</comment>
<dbReference type="PROSITE" id="PS51032">
    <property type="entry name" value="AP2_ERF"/>
    <property type="match status" value="1"/>
</dbReference>
<evidence type="ECO:0000313" key="9">
    <source>
        <dbReference type="EMBL" id="KAJ8763422.1"/>
    </source>
</evidence>
<dbReference type="SMART" id="SM00380">
    <property type="entry name" value="AP2"/>
    <property type="match status" value="1"/>
</dbReference>
<dbReference type="GO" id="GO:0003700">
    <property type="term" value="F:DNA-binding transcription factor activity"/>
    <property type="evidence" value="ECO:0007669"/>
    <property type="project" value="InterPro"/>
</dbReference>
<dbReference type="Gene3D" id="3.30.730.10">
    <property type="entry name" value="AP2/ERF domain"/>
    <property type="match status" value="1"/>
</dbReference>
<keyword evidence="4" id="KW-0804">Transcription</keyword>
<dbReference type="PANTHER" id="PTHR31190:SF181">
    <property type="entry name" value="OS02G0764700 PROTEIN"/>
    <property type="match status" value="1"/>
</dbReference>
<dbReference type="GO" id="GO:0005634">
    <property type="term" value="C:nucleus"/>
    <property type="evidence" value="ECO:0007669"/>
    <property type="project" value="UniProtKB-SubCell"/>
</dbReference>
<evidence type="ECO:0000256" key="6">
    <source>
        <dbReference type="ARBA" id="ARBA00024343"/>
    </source>
</evidence>
<dbReference type="SUPFAM" id="SSF54171">
    <property type="entry name" value="DNA-binding domain"/>
    <property type="match status" value="1"/>
</dbReference>
<feature type="compositionally biased region" description="Basic residues" evidence="7">
    <location>
        <begin position="119"/>
        <end position="128"/>
    </location>
</feature>
<feature type="compositionally biased region" description="Basic residues" evidence="7">
    <location>
        <begin position="1"/>
        <end position="10"/>
    </location>
</feature>
<keyword evidence="2" id="KW-0805">Transcription regulation</keyword>
<dbReference type="GO" id="GO:0009873">
    <property type="term" value="P:ethylene-activated signaling pathway"/>
    <property type="evidence" value="ECO:0007669"/>
    <property type="project" value="InterPro"/>
</dbReference>
<name>A0AAV8T9C1_9ROSI</name>
<evidence type="ECO:0000256" key="4">
    <source>
        <dbReference type="ARBA" id="ARBA00023163"/>
    </source>
</evidence>
<dbReference type="AlphaFoldDB" id="A0AAV8T9C1"/>
<dbReference type="PRINTS" id="PR00367">
    <property type="entry name" value="ETHRSPELEMNT"/>
</dbReference>
<sequence>MQNKPTKRPRQLTEAPATHFSPQPHHCPYPHPDQEQEFAVMVAALRNVVSGAAATFQDSDFYFQSTVSTATGYGGPVLPASDTDACNLCNTKGRLGCNCFFPPKEQLEEDNKKKEAGKRGKNKKFRGVRQRPWGKWAAEIRDPWRAKRVWLGTFNTAEEAARAYDKAAIEFRGPRAKLNFSFPENMNTTTATTSTSSSNQEQEEQKKSGETKMEIPALMEKELANELLAQDDDLEQWLIMMDFGGSSSDSASTIWSQYQ</sequence>
<dbReference type="Proteomes" id="UP001159364">
    <property type="component" value="Linkage Group LG05"/>
</dbReference>
<dbReference type="InterPro" id="IPR044808">
    <property type="entry name" value="ERF_plant"/>
</dbReference>
<feature type="region of interest" description="Disordered" evidence="7">
    <location>
        <begin position="180"/>
        <end position="211"/>
    </location>
</feature>
<proteinExistence type="inferred from homology"/>
<feature type="region of interest" description="Disordered" evidence="7">
    <location>
        <begin position="1"/>
        <end position="32"/>
    </location>
</feature>
<evidence type="ECO:0000256" key="5">
    <source>
        <dbReference type="ARBA" id="ARBA00023242"/>
    </source>
</evidence>
<evidence type="ECO:0000256" key="7">
    <source>
        <dbReference type="SAM" id="MobiDB-lite"/>
    </source>
</evidence>
<dbReference type="CDD" id="cd00018">
    <property type="entry name" value="AP2"/>
    <property type="match status" value="1"/>
</dbReference>
<keyword evidence="3" id="KW-0238">DNA-binding</keyword>
<dbReference type="EMBL" id="JAIWQS010000005">
    <property type="protein sequence ID" value="KAJ8763422.1"/>
    <property type="molecule type" value="Genomic_DNA"/>
</dbReference>
<dbReference type="Pfam" id="PF00847">
    <property type="entry name" value="AP2"/>
    <property type="match status" value="1"/>
</dbReference>
<dbReference type="InterPro" id="IPR001471">
    <property type="entry name" value="AP2/ERF_dom"/>
</dbReference>
<protein>
    <recommendedName>
        <fullName evidence="8">AP2/ERF domain-containing protein</fullName>
    </recommendedName>
</protein>
<feature type="compositionally biased region" description="Basic and acidic residues" evidence="7">
    <location>
        <begin position="108"/>
        <end position="118"/>
    </location>
</feature>
<accession>A0AAV8T9C1</accession>
<dbReference type="FunFam" id="3.30.730.10:FF:000001">
    <property type="entry name" value="Ethylene-responsive transcription factor 2"/>
    <property type="match status" value="1"/>
</dbReference>
<comment type="caution">
    <text evidence="9">The sequence shown here is derived from an EMBL/GenBank/DDBJ whole genome shotgun (WGS) entry which is preliminary data.</text>
</comment>
<dbReference type="InterPro" id="IPR016177">
    <property type="entry name" value="DNA-bd_dom_sf"/>
</dbReference>
<keyword evidence="10" id="KW-1185">Reference proteome</keyword>
<dbReference type="GO" id="GO:0003677">
    <property type="term" value="F:DNA binding"/>
    <property type="evidence" value="ECO:0007669"/>
    <property type="project" value="UniProtKB-KW"/>
</dbReference>
<dbReference type="InterPro" id="IPR036955">
    <property type="entry name" value="AP2/ERF_dom_sf"/>
</dbReference>
<keyword evidence="5" id="KW-0539">Nucleus</keyword>
<evidence type="ECO:0000313" key="10">
    <source>
        <dbReference type="Proteomes" id="UP001159364"/>
    </source>
</evidence>
<dbReference type="PANTHER" id="PTHR31190">
    <property type="entry name" value="DNA-BINDING DOMAIN"/>
    <property type="match status" value="1"/>
</dbReference>
<feature type="compositionally biased region" description="Low complexity" evidence="7">
    <location>
        <begin position="184"/>
        <end position="200"/>
    </location>
</feature>
<feature type="region of interest" description="Disordered" evidence="7">
    <location>
        <begin position="108"/>
        <end position="128"/>
    </location>
</feature>
<evidence type="ECO:0000256" key="3">
    <source>
        <dbReference type="ARBA" id="ARBA00023125"/>
    </source>
</evidence>
<reference evidence="9 10" key="1">
    <citation type="submission" date="2021-09" db="EMBL/GenBank/DDBJ databases">
        <title>Genomic insights and catalytic innovation underlie evolution of tropane alkaloids biosynthesis.</title>
        <authorList>
            <person name="Wang Y.-J."/>
            <person name="Tian T."/>
            <person name="Huang J.-P."/>
            <person name="Huang S.-X."/>
        </authorList>
    </citation>
    <scope>NUCLEOTIDE SEQUENCE [LARGE SCALE GENOMIC DNA]</scope>
    <source>
        <strain evidence="9">KIB-2018</strain>
        <tissue evidence="9">Leaf</tissue>
    </source>
</reference>
<feature type="domain" description="AP2/ERF" evidence="8">
    <location>
        <begin position="124"/>
        <end position="181"/>
    </location>
</feature>
<evidence type="ECO:0000259" key="8">
    <source>
        <dbReference type="PROSITE" id="PS51032"/>
    </source>
</evidence>
<gene>
    <name evidence="9" type="ORF">K2173_002305</name>
</gene>
<organism evidence="9 10">
    <name type="scientific">Erythroxylum novogranatense</name>
    <dbReference type="NCBI Taxonomy" id="1862640"/>
    <lineage>
        <taxon>Eukaryota</taxon>
        <taxon>Viridiplantae</taxon>
        <taxon>Streptophyta</taxon>
        <taxon>Embryophyta</taxon>
        <taxon>Tracheophyta</taxon>
        <taxon>Spermatophyta</taxon>
        <taxon>Magnoliopsida</taxon>
        <taxon>eudicotyledons</taxon>
        <taxon>Gunneridae</taxon>
        <taxon>Pentapetalae</taxon>
        <taxon>rosids</taxon>
        <taxon>fabids</taxon>
        <taxon>Malpighiales</taxon>
        <taxon>Erythroxylaceae</taxon>
        <taxon>Erythroxylum</taxon>
    </lineage>
</organism>
<evidence type="ECO:0000256" key="2">
    <source>
        <dbReference type="ARBA" id="ARBA00023015"/>
    </source>
</evidence>